<evidence type="ECO:0000313" key="3">
    <source>
        <dbReference type="Proteomes" id="UP000037269"/>
    </source>
</evidence>
<dbReference type="EMBL" id="LGUG01000004">
    <property type="protein sequence ID" value="KON96552.1"/>
    <property type="molecule type" value="Genomic_DNA"/>
</dbReference>
<dbReference type="Proteomes" id="UP000182836">
    <property type="component" value="Unassembled WGS sequence"/>
</dbReference>
<keyword evidence="3" id="KW-1185">Reference proteome</keyword>
<dbReference type="GeneID" id="42306444"/>
<evidence type="ECO:0000313" key="1">
    <source>
        <dbReference type="EMBL" id="KON96552.1"/>
    </source>
</evidence>
<protein>
    <submittedName>
        <fullName evidence="1">Uncharacterized protein</fullName>
    </submittedName>
</protein>
<dbReference type="EMBL" id="FNED01000038">
    <property type="protein sequence ID" value="SDK08440.1"/>
    <property type="molecule type" value="Genomic_DNA"/>
</dbReference>
<sequence length="92" mass="10514">MITFYGVIIDGTKDVIGFLIEKDGQKMIIKEKTAEQWAKIYGAKGAYYRESEIGGEIHIFLDVDEEVTAFTLCEQEAIKKYGDWKGHYAFPI</sequence>
<evidence type="ECO:0000313" key="4">
    <source>
        <dbReference type="Proteomes" id="UP000182836"/>
    </source>
</evidence>
<name>A0A0D1VHA2_ANEMI</name>
<dbReference type="PATRIC" id="fig|47500.8.peg.1774"/>
<reference evidence="1 3" key="1">
    <citation type="submission" date="2015-07" db="EMBL/GenBank/DDBJ databases">
        <title>Fjat-14205 dsm 2895.</title>
        <authorList>
            <person name="Liu B."/>
            <person name="Wang J."/>
            <person name="Zhu Y."/>
            <person name="Liu G."/>
            <person name="Chen Q."/>
            <person name="Chen Z."/>
            <person name="Lan J."/>
            <person name="Che J."/>
            <person name="Ge C."/>
            <person name="Shi H."/>
            <person name="Pan Z."/>
            <person name="Liu X."/>
        </authorList>
    </citation>
    <scope>NUCLEOTIDE SEQUENCE [LARGE SCALE GENOMIC DNA]</scope>
    <source>
        <strain evidence="1 3">DSM 2895</strain>
    </source>
</reference>
<accession>A0A0D1VHA2</accession>
<dbReference type="AlphaFoldDB" id="A0A0D1VHA2"/>
<reference evidence="2 4" key="2">
    <citation type="submission" date="2016-10" db="EMBL/GenBank/DDBJ databases">
        <authorList>
            <person name="de Groot N.N."/>
        </authorList>
    </citation>
    <scope>NUCLEOTIDE SEQUENCE [LARGE SCALE GENOMIC DNA]</scope>
    <source>
        <strain evidence="2 4">DSM 2895</strain>
    </source>
</reference>
<gene>
    <name evidence="1" type="ORF">AF333_14795</name>
    <name evidence="2" type="ORF">SAMN04487909_13820</name>
</gene>
<proteinExistence type="predicted"/>
<evidence type="ECO:0000313" key="2">
    <source>
        <dbReference type="EMBL" id="SDK08440.1"/>
    </source>
</evidence>
<dbReference type="STRING" id="47500.AF333_14795"/>
<dbReference type="Proteomes" id="UP000037269">
    <property type="component" value="Unassembled WGS sequence"/>
</dbReference>
<organism evidence="1 3">
    <name type="scientific">Aneurinibacillus migulanus</name>
    <name type="common">Bacillus migulanus</name>
    <dbReference type="NCBI Taxonomy" id="47500"/>
    <lineage>
        <taxon>Bacteria</taxon>
        <taxon>Bacillati</taxon>
        <taxon>Bacillota</taxon>
        <taxon>Bacilli</taxon>
        <taxon>Bacillales</taxon>
        <taxon>Paenibacillaceae</taxon>
        <taxon>Aneurinibacillus group</taxon>
        <taxon>Aneurinibacillus</taxon>
    </lineage>
</organism>
<dbReference type="RefSeq" id="WP_043064235.1">
    <property type="nucleotide sequence ID" value="NZ_BJOA01000157.1"/>
</dbReference>